<dbReference type="InterPro" id="IPR027417">
    <property type="entry name" value="P-loop_NTPase"/>
</dbReference>
<proteinExistence type="predicted"/>
<protein>
    <recommendedName>
        <fullName evidence="5">Chloramphenicol phosphotransferase</fullName>
    </recommendedName>
</protein>
<evidence type="ECO:0000313" key="3">
    <source>
        <dbReference type="EMBL" id="GLQ76075.1"/>
    </source>
</evidence>
<dbReference type="InterPro" id="IPR012853">
    <property type="entry name" value="CPT"/>
</dbReference>
<dbReference type="Gene3D" id="3.40.50.300">
    <property type="entry name" value="P-loop containing nucleotide triphosphate hydrolases"/>
    <property type="match status" value="1"/>
</dbReference>
<keyword evidence="4" id="KW-1185">Reference proteome</keyword>
<evidence type="ECO:0000256" key="2">
    <source>
        <dbReference type="PIRSR" id="PIRSR007531-2"/>
    </source>
</evidence>
<feature type="binding site" evidence="2">
    <location>
        <begin position="8"/>
        <end position="15"/>
    </location>
    <ligand>
        <name>ATP</name>
        <dbReference type="ChEBI" id="CHEBI:30616"/>
    </ligand>
</feature>
<dbReference type="RefSeq" id="WP_224055678.1">
    <property type="nucleotide sequence ID" value="NZ_AP025145.1"/>
</dbReference>
<dbReference type="SUPFAM" id="SSF52540">
    <property type="entry name" value="P-loop containing nucleoside triphosphate hydrolases"/>
    <property type="match status" value="1"/>
</dbReference>
<evidence type="ECO:0000313" key="4">
    <source>
        <dbReference type="Proteomes" id="UP001156690"/>
    </source>
</evidence>
<dbReference type="Proteomes" id="UP001156690">
    <property type="component" value="Unassembled WGS sequence"/>
</dbReference>
<gene>
    <name evidence="3" type="ORF">GCM10007932_54380</name>
</gene>
<dbReference type="PIRSF" id="PIRSF007531">
    <property type="entry name" value="CPT"/>
    <property type="match status" value="1"/>
</dbReference>
<dbReference type="GO" id="GO:0005524">
    <property type="term" value="F:ATP binding"/>
    <property type="evidence" value="ECO:0007669"/>
    <property type="project" value="InterPro"/>
</dbReference>
<dbReference type="EMBL" id="BSNX01000075">
    <property type="protein sequence ID" value="GLQ76075.1"/>
    <property type="molecule type" value="Genomic_DNA"/>
</dbReference>
<accession>A0AAV5NZU8</accession>
<comment type="caution">
    <text evidence="3">The sequence shown here is derived from an EMBL/GenBank/DDBJ whole genome shotgun (WGS) entry which is preliminary data.</text>
</comment>
<dbReference type="GO" id="GO:0016740">
    <property type="term" value="F:transferase activity"/>
    <property type="evidence" value="ECO:0007669"/>
    <property type="project" value="InterPro"/>
</dbReference>
<organism evidence="3 4">
    <name type="scientific">Vibrio penaeicida</name>
    <dbReference type="NCBI Taxonomy" id="104609"/>
    <lineage>
        <taxon>Bacteria</taxon>
        <taxon>Pseudomonadati</taxon>
        <taxon>Pseudomonadota</taxon>
        <taxon>Gammaproteobacteria</taxon>
        <taxon>Vibrionales</taxon>
        <taxon>Vibrionaceae</taxon>
        <taxon>Vibrio</taxon>
    </lineage>
</organism>
<reference evidence="4" key="1">
    <citation type="journal article" date="2019" name="Int. J. Syst. Evol. Microbiol.">
        <title>The Global Catalogue of Microorganisms (GCM) 10K type strain sequencing project: providing services to taxonomists for standard genome sequencing and annotation.</title>
        <authorList>
            <consortium name="The Broad Institute Genomics Platform"/>
            <consortium name="The Broad Institute Genome Sequencing Center for Infectious Disease"/>
            <person name="Wu L."/>
            <person name="Ma J."/>
        </authorList>
    </citation>
    <scope>NUCLEOTIDE SEQUENCE [LARGE SCALE GENOMIC DNA]</scope>
    <source>
        <strain evidence="4">NBRC 15640</strain>
    </source>
</reference>
<evidence type="ECO:0008006" key="5">
    <source>
        <dbReference type="Google" id="ProtNLM"/>
    </source>
</evidence>
<evidence type="ECO:0000256" key="1">
    <source>
        <dbReference type="PIRSR" id="PIRSR007531-1"/>
    </source>
</evidence>
<name>A0AAV5NZU8_9VIBR</name>
<feature type="active site" evidence="1">
    <location>
        <position position="35"/>
    </location>
</feature>
<sequence>MDVILLNGPSSSGKSSLAKALQEMLDAPYLIMGIDTFISMMPEKTNKLSDATETAEGFYWETQKTSGEPIYRVRKGAYGSQVNDAYRTTVKHLVESGLKVIVDEVADGNQEIEIWRNLLEEHHCFYVGIKCSEAVLEQRELARGDRKFGSALEQMQRVHRGVKYDLVIDTTSVSPQKSALMITEAIKP</sequence>
<dbReference type="AlphaFoldDB" id="A0AAV5NZU8"/>
<dbReference type="Pfam" id="PF07931">
    <property type="entry name" value="CPT"/>
    <property type="match status" value="1"/>
</dbReference>